<dbReference type="InterPro" id="IPR050560">
    <property type="entry name" value="MYB_TF"/>
</dbReference>
<feature type="domain" description="HTH myb-type" evidence="3">
    <location>
        <begin position="112"/>
        <end position="161"/>
    </location>
</feature>
<feature type="domain" description="Myb-like" evidence="2">
    <location>
        <begin position="55"/>
        <end position="106"/>
    </location>
</feature>
<dbReference type="Pfam" id="PF13921">
    <property type="entry name" value="Myb_DNA-bind_6"/>
    <property type="match status" value="1"/>
</dbReference>
<dbReference type="eggNOG" id="KOG0048">
    <property type="taxonomic scope" value="Eukaryota"/>
</dbReference>
<dbReference type="PhylomeDB" id="M1W7J3"/>
<dbReference type="GO" id="GO:0000981">
    <property type="term" value="F:DNA-binding transcription factor activity, RNA polymerase II-specific"/>
    <property type="evidence" value="ECO:0007669"/>
    <property type="project" value="TreeGrafter"/>
</dbReference>
<dbReference type="GO" id="GO:0045944">
    <property type="term" value="P:positive regulation of transcription by RNA polymerase II"/>
    <property type="evidence" value="ECO:0007669"/>
    <property type="project" value="TreeGrafter"/>
</dbReference>
<feature type="domain" description="Myb-like" evidence="2">
    <location>
        <begin position="107"/>
        <end position="157"/>
    </location>
</feature>
<dbReference type="OrthoDB" id="2143914at2759"/>
<accession>M1W7J3</accession>
<dbReference type="HOGENOM" id="CLU_1481838_0_0_1"/>
<proteinExistence type="predicted"/>
<keyword evidence="5" id="KW-1185">Reference proteome</keyword>
<feature type="compositionally biased region" description="Low complexity" evidence="1">
    <location>
        <begin position="16"/>
        <end position="37"/>
    </location>
</feature>
<dbReference type="InterPro" id="IPR001005">
    <property type="entry name" value="SANT/Myb"/>
</dbReference>
<dbReference type="InterPro" id="IPR009057">
    <property type="entry name" value="Homeodomain-like_sf"/>
</dbReference>
<feature type="region of interest" description="Disordered" evidence="1">
    <location>
        <begin position="179"/>
        <end position="198"/>
    </location>
</feature>
<evidence type="ECO:0000313" key="4">
    <source>
        <dbReference type="EMBL" id="CCE35382.1"/>
    </source>
</evidence>
<evidence type="ECO:0000256" key="1">
    <source>
        <dbReference type="SAM" id="MobiDB-lite"/>
    </source>
</evidence>
<evidence type="ECO:0000313" key="5">
    <source>
        <dbReference type="Proteomes" id="UP000016801"/>
    </source>
</evidence>
<dbReference type="PANTHER" id="PTHR45614:SF25">
    <property type="entry name" value="MYB PROTEIN"/>
    <property type="match status" value="1"/>
</dbReference>
<comment type="caution">
    <text evidence="4">The sequence shown here is derived from an EMBL/GenBank/DDBJ whole genome shotgun (WGS) entry which is preliminary data.</text>
</comment>
<evidence type="ECO:0000259" key="3">
    <source>
        <dbReference type="PROSITE" id="PS51294"/>
    </source>
</evidence>
<dbReference type="PANTHER" id="PTHR45614">
    <property type="entry name" value="MYB PROTEIN-RELATED"/>
    <property type="match status" value="1"/>
</dbReference>
<evidence type="ECO:0000259" key="2">
    <source>
        <dbReference type="PROSITE" id="PS50090"/>
    </source>
</evidence>
<dbReference type="Gene3D" id="1.10.10.60">
    <property type="entry name" value="Homeodomain-like"/>
    <property type="match status" value="2"/>
</dbReference>
<name>M1W7J3_CLAP2</name>
<dbReference type="PROSITE" id="PS50090">
    <property type="entry name" value="MYB_LIKE"/>
    <property type="match status" value="2"/>
</dbReference>
<dbReference type="GO" id="GO:0000978">
    <property type="term" value="F:RNA polymerase II cis-regulatory region sequence-specific DNA binding"/>
    <property type="evidence" value="ECO:0007669"/>
    <property type="project" value="TreeGrafter"/>
</dbReference>
<dbReference type="Proteomes" id="UP000016801">
    <property type="component" value="Unassembled WGS sequence"/>
</dbReference>
<dbReference type="EMBL" id="CAGA01000191">
    <property type="protein sequence ID" value="CCE35382.1"/>
    <property type="molecule type" value="Genomic_DNA"/>
</dbReference>
<dbReference type="CDD" id="cd00167">
    <property type="entry name" value="SANT"/>
    <property type="match status" value="2"/>
</dbReference>
<feature type="domain" description="HTH myb-type" evidence="3">
    <location>
        <begin position="57"/>
        <end position="110"/>
    </location>
</feature>
<dbReference type="GO" id="GO:0005634">
    <property type="term" value="C:nucleus"/>
    <property type="evidence" value="ECO:0007669"/>
    <property type="project" value="TreeGrafter"/>
</dbReference>
<dbReference type="GO" id="GO:0000278">
    <property type="term" value="P:mitotic cell cycle"/>
    <property type="evidence" value="ECO:0007669"/>
    <property type="project" value="TreeGrafter"/>
</dbReference>
<gene>
    <name evidence="4" type="ORF">CPUR_06810</name>
</gene>
<feature type="region of interest" description="Disordered" evidence="1">
    <location>
        <begin position="16"/>
        <end position="56"/>
    </location>
</feature>
<organism evidence="4 5">
    <name type="scientific">Claviceps purpurea (strain 20.1)</name>
    <name type="common">Ergot fungus</name>
    <name type="synonym">Sphacelia segetum</name>
    <dbReference type="NCBI Taxonomy" id="1111077"/>
    <lineage>
        <taxon>Eukaryota</taxon>
        <taxon>Fungi</taxon>
        <taxon>Dikarya</taxon>
        <taxon>Ascomycota</taxon>
        <taxon>Pezizomycotina</taxon>
        <taxon>Sordariomycetes</taxon>
        <taxon>Hypocreomycetidae</taxon>
        <taxon>Hypocreales</taxon>
        <taxon>Clavicipitaceae</taxon>
        <taxon>Claviceps</taxon>
    </lineage>
</organism>
<dbReference type="SUPFAM" id="SSF46689">
    <property type="entry name" value="Homeodomain-like"/>
    <property type="match status" value="1"/>
</dbReference>
<reference evidence="4 5" key="1">
    <citation type="journal article" date="2013" name="PLoS Genet.">
        <title>Plant-symbiotic fungi as chemical engineers: Multi-genome analysis of the Clavicipitaceae reveals dynamics of alkaloid loci.</title>
        <authorList>
            <person name="Schardl C.L."/>
            <person name="Young C.A."/>
            <person name="Hesse U."/>
            <person name="Amyotte S.G."/>
            <person name="Andreeva K."/>
            <person name="Calie P.J."/>
            <person name="Fleetwood D.J."/>
            <person name="Haws D.C."/>
            <person name="Moore N."/>
            <person name="Oeser B."/>
            <person name="Panaccione D.G."/>
            <person name="Schweri K.K."/>
            <person name="Voisey C.R."/>
            <person name="Farman M.L."/>
            <person name="Jaromczyk J.W."/>
            <person name="Roe B.A."/>
            <person name="O'Sullivan D.M."/>
            <person name="Scott B."/>
            <person name="Tudzynski P."/>
            <person name="An Z."/>
            <person name="Arnaoudova E.G."/>
            <person name="Bullock C.T."/>
            <person name="Charlton N.D."/>
            <person name="Chen L."/>
            <person name="Cox M."/>
            <person name="Dinkins R.D."/>
            <person name="Florea S."/>
            <person name="Glenn A.E."/>
            <person name="Gordon A."/>
            <person name="Gueldener U."/>
            <person name="Harris D.R."/>
            <person name="Hollin W."/>
            <person name="Jaromczyk J."/>
            <person name="Johnson R.D."/>
            <person name="Khan A.K."/>
            <person name="Leistner E."/>
            <person name="Leuchtmann A."/>
            <person name="Li C."/>
            <person name="Liu J."/>
            <person name="Liu J."/>
            <person name="Liu M."/>
            <person name="Mace W."/>
            <person name="Machado C."/>
            <person name="Nagabhyru P."/>
            <person name="Pan J."/>
            <person name="Schmid J."/>
            <person name="Sugawara K."/>
            <person name="Steiner U."/>
            <person name="Takach J.E."/>
            <person name="Tanaka E."/>
            <person name="Webb J.S."/>
            <person name="Wilson E.V."/>
            <person name="Wiseman J.L."/>
            <person name="Yoshida R."/>
            <person name="Zeng Z."/>
        </authorList>
    </citation>
    <scope>NUCLEOTIDE SEQUENCE [LARGE SCALE GENOMIC DNA]</scope>
    <source>
        <strain evidence="4 5">20.1</strain>
    </source>
</reference>
<dbReference type="PROSITE" id="PS51294">
    <property type="entry name" value="HTH_MYB"/>
    <property type="match status" value="2"/>
</dbReference>
<dbReference type="AlphaFoldDB" id="M1W7J3"/>
<sequence>MNPLDCLAFVASLASPATPASPAPSASLAALAARTSPQRQTMGPSAPPQAQPGAVVKRRKVSWSPSEDDLLKSRVLEKGARDWVEISSFVGSRSAKQCRERWHHVLDPRLDHGPITREEGDFIFKWVARKGQQWAEIARQLKGRSDNGVKNWYNGVQKKMERREKAATSLAAQRPCCPRESLNRTSLPNEGREETQNHRLPGVNSFCDFSRFHNRISDILNFD</sequence>
<dbReference type="STRING" id="1111077.M1W7J3"/>
<dbReference type="VEuPathDB" id="FungiDB:CPUR_06810"/>
<protein>
    <submittedName>
        <fullName evidence="4">RCA-1 regulator of conidiation</fullName>
    </submittedName>
</protein>
<dbReference type="SMART" id="SM00717">
    <property type="entry name" value="SANT"/>
    <property type="match status" value="2"/>
</dbReference>
<dbReference type="InterPro" id="IPR017930">
    <property type="entry name" value="Myb_dom"/>
</dbReference>